<reference evidence="2 3" key="1">
    <citation type="submission" date="2020-03" db="EMBL/GenBank/DDBJ databases">
        <title>Whole genome shotgun sequence of Phytohabitans rumicis NBRC 108638.</title>
        <authorList>
            <person name="Komaki H."/>
            <person name="Tamura T."/>
        </authorList>
    </citation>
    <scope>NUCLEOTIDE SEQUENCE [LARGE SCALE GENOMIC DNA]</scope>
    <source>
        <strain evidence="2 3">NBRC 108638</strain>
    </source>
</reference>
<name>A0A6V8L3L4_9ACTN</name>
<evidence type="ECO:0000259" key="1">
    <source>
        <dbReference type="SMART" id="SM00471"/>
    </source>
</evidence>
<proteinExistence type="predicted"/>
<dbReference type="RefSeq" id="WP_173078850.1">
    <property type="nucleotide sequence ID" value="NZ_BAABJB010000017.1"/>
</dbReference>
<reference evidence="2 3" key="2">
    <citation type="submission" date="2020-03" db="EMBL/GenBank/DDBJ databases">
        <authorList>
            <person name="Ichikawa N."/>
            <person name="Kimura A."/>
            <person name="Kitahashi Y."/>
            <person name="Uohara A."/>
        </authorList>
    </citation>
    <scope>NUCLEOTIDE SEQUENCE [LARGE SCALE GENOMIC DNA]</scope>
    <source>
        <strain evidence="2 3">NBRC 108638</strain>
    </source>
</reference>
<dbReference type="Proteomes" id="UP000482960">
    <property type="component" value="Unassembled WGS sequence"/>
</dbReference>
<accession>A0A6V8L3L4</accession>
<evidence type="ECO:0000313" key="2">
    <source>
        <dbReference type="EMBL" id="GFJ91843.1"/>
    </source>
</evidence>
<sequence length="201" mass="22564">MRTFTAPAGWPALRHGLASRLPEPTLAALDPAVEFAVRCHGDQTRPAGEPYVEHLLEVLDVLVEGVGVDDPDVLRAAILHDTVEDTPCTLAEISERFGPGVATLVDWVTKPEPGAGQDRDEARRAYLARLQDAPADALVLKLADRLSNVQRLDSHPSPAKRRRYFQETVRWIVPLAQGQPWFRQWYDEWQRKHQHLGEEAS</sequence>
<keyword evidence="3" id="KW-1185">Reference proteome</keyword>
<gene>
    <name evidence="2" type="ORF">Prum_054850</name>
</gene>
<dbReference type="PANTHER" id="PTHR46246:SF1">
    <property type="entry name" value="GUANOSINE-3',5'-BIS(DIPHOSPHATE) 3'-PYROPHOSPHOHYDROLASE MESH1"/>
    <property type="match status" value="1"/>
</dbReference>
<dbReference type="EMBL" id="BLPG01000001">
    <property type="protein sequence ID" value="GFJ91843.1"/>
    <property type="molecule type" value="Genomic_DNA"/>
</dbReference>
<dbReference type="AlphaFoldDB" id="A0A6V8L3L4"/>
<dbReference type="InterPro" id="IPR052194">
    <property type="entry name" value="MESH1"/>
</dbReference>
<organism evidence="2 3">
    <name type="scientific">Phytohabitans rumicis</name>
    <dbReference type="NCBI Taxonomy" id="1076125"/>
    <lineage>
        <taxon>Bacteria</taxon>
        <taxon>Bacillati</taxon>
        <taxon>Actinomycetota</taxon>
        <taxon>Actinomycetes</taxon>
        <taxon>Micromonosporales</taxon>
        <taxon>Micromonosporaceae</taxon>
    </lineage>
</organism>
<dbReference type="GO" id="GO:0008893">
    <property type="term" value="F:guanosine-3',5'-bis(diphosphate) 3'-diphosphatase activity"/>
    <property type="evidence" value="ECO:0007669"/>
    <property type="project" value="TreeGrafter"/>
</dbReference>
<dbReference type="Gene3D" id="1.10.3210.10">
    <property type="entry name" value="Hypothetical protein af1432"/>
    <property type="match status" value="1"/>
</dbReference>
<comment type="caution">
    <text evidence="2">The sequence shown here is derived from an EMBL/GenBank/DDBJ whole genome shotgun (WGS) entry which is preliminary data.</text>
</comment>
<dbReference type="PANTHER" id="PTHR46246">
    <property type="entry name" value="GUANOSINE-3',5'-BIS(DIPHOSPHATE) 3'-PYROPHOSPHOHYDROLASE MESH1"/>
    <property type="match status" value="1"/>
</dbReference>
<feature type="domain" description="HD/PDEase" evidence="1">
    <location>
        <begin position="47"/>
        <end position="158"/>
    </location>
</feature>
<evidence type="ECO:0000313" key="3">
    <source>
        <dbReference type="Proteomes" id="UP000482960"/>
    </source>
</evidence>
<dbReference type="Pfam" id="PF13328">
    <property type="entry name" value="HD_4"/>
    <property type="match status" value="1"/>
</dbReference>
<dbReference type="SMART" id="SM00471">
    <property type="entry name" value="HDc"/>
    <property type="match status" value="1"/>
</dbReference>
<protein>
    <recommendedName>
        <fullName evidence="1">HD/PDEase domain-containing protein</fullName>
    </recommendedName>
</protein>
<dbReference type="SUPFAM" id="SSF109604">
    <property type="entry name" value="HD-domain/PDEase-like"/>
    <property type="match status" value="1"/>
</dbReference>
<dbReference type="InterPro" id="IPR003607">
    <property type="entry name" value="HD/PDEase_dom"/>
</dbReference>